<dbReference type="InterPro" id="IPR006131">
    <property type="entry name" value="Asp_carbamoyltransf_Asp/Orn-bd"/>
</dbReference>
<gene>
    <name evidence="5" type="ORF">A2909_03050</name>
</gene>
<comment type="similarity">
    <text evidence="2">Belongs to the aspartate/ornithine carbamoyltransferase superfamily.</text>
</comment>
<dbReference type="PANTHER" id="PTHR45753">
    <property type="entry name" value="ORNITHINE CARBAMOYLTRANSFERASE, MITOCHONDRIAL"/>
    <property type="match status" value="1"/>
</dbReference>
<reference evidence="5 6" key="1">
    <citation type="journal article" date="2016" name="Nat. Commun.">
        <title>Thousands of microbial genomes shed light on interconnected biogeochemical processes in an aquifer system.</title>
        <authorList>
            <person name="Anantharaman K."/>
            <person name="Brown C.T."/>
            <person name="Hug L.A."/>
            <person name="Sharon I."/>
            <person name="Castelle C.J."/>
            <person name="Probst A.J."/>
            <person name="Thomas B.C."/>
            <person name="Singh A."/>
            <person name="Wilkins M.J."/>
            <person name="Karaoz U."/>
            <person name="Brodie E.L."/>
            <person name="Williams K.H."/>
            <person name="Hubbard S.S."/>
            <person name="Banfield J.F."/>
        </authorList>
    </citation>
    <scope>NUCLEOTIDE SEQUENCE [LARGE SCALE GENOMIC DNA]</scope>
</reference>
<dbReference type="PANTHER" id="PTHR45753:SF6">
    <property type="entry name" value="ASPARTATE CARBAMOYLTRANSFERASE"/>
    <property type="match status" value="1"/>
</dbReference>
<keyword evidence="1 2" id="KW-0808">Transferase</keyword>
<dbReference type="Proteomes" id="UP000178302">
    <property type="component" value="Unassembled WGS sequence"/>
</dbReference>
<dbReference type="GO" id="GO:0016743">
    <property type="term" value="F:carboxyl- or carbamoyltransferase activity"/>
    <property type="evidence" value="ECO:0007669"/>
    <property type="project" value="InterPro"/>
</dbReference>
<dbReference type="GO" id="GO:0044205">
    <property type="term" value="P:'de novo' UMP biosynthetic process"/>
    <property type="evidence" value="ECO:0007669"/>
    <property type="project" value="UniProtKB-UniPathway"/>
</dbReference>
<evidence type="ECO:0000313" key="6">
    <source>
        <dbReference type="Proteomes" id="UP000178302"/>
    </source>
</evidence>
<dbReference type="PROSITE" id="PS00097">
    <property type="entry name" value="CARBAMOYLTRANSFERASE"/>
    <property type="match status" value="1"/>
</dbReference>
<dbReference type="Pfam" id="PF02729">
    <property type="entry name" value="OTCace_N"/>
    <property type="match status" value="1"/>
</dbReference>
<dbReference type="GO" id="GO:0006520">
    <property type="term" value="P:amino acid metabolic process"/>
    <property type="evidence" value="ECO:0007669"/>
    <property type="project" value="InterPro"/>
</dbReference>
<evidence type="ECO:0000313" key="5">
    <source>
        <dbReference type="EMBL" id="OHA13531.1"/>
    </source>
</evidence>
<protein>
    <submittedName>
        <fullName evidence="5">Uncharacterized protein</fullName>
    </submittedName>
</protein>
<dbReference type="EMBL" id="MHQZ01000032">
    <property type="protein sequence ID" value="OHA13531.1"/>
    <property type="molecule type" value="Genomic_DNA"/>
</dbReference>
<dbReference type="GO" id="GO:0016597">
    <property type="term" value="F:amino acid binding"/>
    <property type="evidence" value="ECO:0007669"/>
    <property type="project" value="InterPro"/>
</dbReference>
<dbReference type="AlphaFoldDB" id="A0A1G2LRV9"/>
<dbReference type="PRINTS" id="PR00101">
    <property type="entry name" value="ATCASE"/>
</dbReference>
<proteinExistence type="inferred from homology"/>
<organism evidence="5 6">
    <name type="scientific">Candidatus Tagabacteria bacterium RIFCSPLOWO2_01_FULL_39_11</name>
    <dbReference type="NCBI Taxonomy" id="1802295"/>
    <lineage>
        <taxon>Bacteria</taxon>
        <taxon>Candidatus Tagaibacteriota</taxon>
    </lineage>
</organism>
<dbReference type="Pfam" id="PF00185">
    <property type="entry name" value="OTCace"/>
    <property type="match status" value="1"/>
</dbReference>
<sequence>MNLSFYKGRHLISASDLDFLTKQQIFSETLEIKRLYENADGKKALKRILRKDGQPLRFLLLFWEASTRTVLSFQRAISILGGHHETIYDAGKFSSAAKGETIRSTIRILGPAYDCIIMRHDCKEDPEALKTAVDTCGEYGLETSIINAGDGKGEHPTQMLLDLFTVWELRRKEFENGELNYAFVGDLRDSRTIHSCLFGLQDYGAKKIYLISSINNNLPEWLTEKVFLPMEKVIDICPVASEVNVWYFTRYQRGRKGDKCDCKTVTKREIKYAENYGVTDMLLSLMKKNAIVLHPLPHGPEYPLRVDVKDARFIHYNQADNGFYVRMALLKLLFARDVDLKIAEAEEKTVKIYGQVADLEISIRSIAAVCAGENCAAVRMPGGWVKVSSMEEKEIIHKLGKAYVICPECGPRF</sequence>
<comment type="caution">
    <text evidence="5">The sequence shown here is derived from an EMBL/GenBank/DDBJ whole genome shotgun (WGS) entry which is preliminary data.</text>
</comment>
<feature type="domain" description="Aspartate/ornithine carbamoyltransferase carbamoyl-P binding" evidence="4">
    <location>
        <begin position="9"/>
        <end position="168"/>
    </location>
</feature>
<dbReference type="Gene3D" id="3.40.50.1370">
    <property type="entry name" value="Aspartate/ornithine carbamoyltransferase"/>
    <property type="match status" value="2"/>
</dbReference>
<evidence type="ECO:0000256" key="1">
    <source>
        <dbReference type="ARBA" id="ARBA00022679"/>
    </source>
</evidence>
<dbReference type="InterPro" id="IPR036901">
    <property type="entry name" value="Asp/Orn_carbamoylTrfase_sf"/>
</dbReference>
<name>A0A1G2LRV9_9BACT</name>
<feature type="domain" description="Aspartate/ornithine carbamoyltransferase Asp/Orn-binding" evidence="3">
    <location>
        <begin position="178"/>
        <end position="332"/>
    </location>
</feature>
<dbReference type="UniPathway" id="UPA00070">
    <property type="reaction ID" value="UER00116"/>
</dbReference>
<evidence type="ECO:0000256" key="2">
    <source>
        <dbReference type="RuleBase" id="RU003634"/>
    </source>
</evidence>
<evidence type="ECO:0000259" key="4">
    <source>
        <dbReference type="Pfam" id="PF02729"/>
    </source>
</evidence>
<dbReference type="InterPro" id="IPR006130">
    <property type="entry name" value="Asp/Orn_carbamoylTrfase"/>
</dbReference>
<dbReference type="InterPro" id="IPR006132">
    <property type="entry name" value="Asp/Orn_carbamoyltranf_P-bd"/>
</dbReference>
<evidence type="ECO:0000259" key="3">
    <source>
        <dbReference type="Pfam" id="PF00185"/>
    </source>
</evidence>
<dbReference type="PRINTS" id="PR00100">
    <property type="entry name" value="AOTCASE"/>
</dbReference>
<dbReference type="SUPFAM" id="SSF53671">
    <property type="entry name" value="Aspartate/ornithine carbamoyltransferase"/>
    <property type="match status" value="1"/>
</dbReference>
<accession>A0A1G2LRV9</accession>